<dbReference type="AlphaFoldDB" id="A0A9J6BXN6"/>
<feature type="region of interest" description="Disordered" evidence="3">
    <location>
        <begin position="1"/>
        <end position="56"/>
    </location>
</feature>
<dbReference type="Proteomes" id="UP001107558">
    <property type="component" value="Chromosome 2"/>
</dbReference>
<comment type="similarity">
    <text evidence="1">Belongs to the FAM114 family.</text>
</comment>
<comment type="caution">
    <text evidence="4">The sequence shown here is derived from an EMBL/GenBank/DDBJ whole genome shotgun (WGS) entry which is preliminary data.</text>
</comment>
<feature type="compositionally biased region" description="Acidic residues" evidence="3">
    <location>
        <begin position="1"/>
        <end position="16"/>
    </location>
</feature>
<dbReference type="EMBL" id="JADBJN010000002">
    <property type="protein sequence ID" value="KAG5674721.1"/>
    <property type="molecule type" value="Genomic_DNA"/>
</dbReference>
<evidence type="ECO:0000256" key="1">
    <source>
        <dbReference type="ARBA" id="ARBA00006903"/>
    </source>
</evidence>
<dbReference type="InterPro" id="IPR007998">
    <property type="entry name" value="DUF719"/>
</dbReference>
<gene>
    <name evidence="4" type="ORF">PVAND_004673</name>
</gene>
<dbReference type="OrthoDB" id="5597648at2759"/>
<organism evidence="4 5">
    <name type="scientific">Polypedilum vanderplanki</name>
    <name type="common">Sleeping chironomid midge</name>
    <dbReference type="NCBI Taxonomy" id="319348"/>
    <lineage>
        <taxon>Eukaryota</taxon>
        <taxon>Metazoa</taxon>
        <taxon>Ecdysozoa</taxon>
        <taxon>Arthropoda</taxon>
        <taxon>Hexapoda</taxon>
        <taxon>Insecta</taxon>
        <taxon>Pterygota</taxon>
        <taxon>Neoptera</taxon>
        <taxon>Endopterygota</taxon>
        <taxon>Diptera</taxon>
        <taxon>Nematocera</taxon>
        <taxon>Chironomoidea</taxon>
        <taxon>Chironomidae</taxon>
        <taxon>Chironominae</taxon>
        <taxon>Polypedilum</taxon>
        <taxon>Polypedilum</taxon>
    </lineage>
</organism>
<reference evidence="4" key="1">
    <citation type="submission" date="2021-03" db="EMBL/GenBank/DDBJ databases">
        <title>Chromosome level genome of the anhydrobiotic midge Polypedilum vanderplanki.</title>
        <authorList>
            <person name="Yoshida Y."/>
            <person name="Kikawada T."/>
            <person name="Gusev O."/>
        </authorList>
    </citation>
    <scope>NUCLEOTIDE SEQUENCE</scope>
    <source>
        <strain evidence="4">NIAS01</strain>
        <tissue evidence="4">Whole body or cell culture</tissue>
    </source>
</reference>
<name>A0A9J6BXN6_POLVA</name>
<evidence type="ECO:0000313" key="5">
    <source>
        <dbReference type="Proteomes" id="UP001107558"/>
    </source>
</evidence>
<dbReference type="Pfam" id="PF05334">
    <property type="entry name" value="DUF719"/>
    <property type="match status" value="1"/>
</dbReference>
<protein>
    <recommendedName>
        <fullName evidence="6">Protein FAM114A2</fullName>
    </recommendedName>
</protein>
<accession>A0A9J6BXN6</accession>
<evidence type="ECO:0000256" key="3">
    <source>
        <dbReference type="SAM" id="MobiDB-lite"/>
    </source>
</evidence>
<evidence type="ECO:0000256" key="2">
    <source>
        <dbReference type="ARBA" id="ARBA00022553"/>
    </source>
</evidence>
<dbReference type="PANTHER" id="PTHR12842">
    <property type="entry name" value="FI01459P"/>
    <property type="match status" value="1"/>
</dbReference>
<keyword evidence="2" id="KW-0597">Phosphoprotein</keyword>
<dbReference type="PANTHER" id="PTHR12842:SF6">
    <property type="entry name" value="FI01459P"/>
    <property type="match status" value="1"/>
</dbReference>
<evidence type="ECO:0008006" key="6">
    <source>
        <dbReference type="Google" id="ProtNLM"/>
    </source>
</evidence>
<evidence type="ECO:0000313" key="4">
    <source>
        <dbReference type="EMBL" id="KAG5674721.1"/>
    </source>
</evidence>
<keyword evidence="5" id="KW-1185">Reference proteome</keyword>
<feature type="compositionally biased region" description="Basic and acidic residues" evidence="3">
    <location>
        <begin position="17"/>
        <end position="44"/>
    </location>
</feature>
<proteinExistence type="inferred from homology"/>
<sequence length="433" mass="48039">MAESDSEAFESADEEVIEKKENDQQKKIKKEEQTQVTKTNDEPIKSPASDDTQQSSWRSWSAFGMLKSASQNVASLTTHVSQSISTAIESINIPDPEEMAKINANNEAKTSTEDESQKTPNEESGFKLNSLLSNVSSISSKVVSGGLDTLEELGKKTITIIQETDPNIASKLRSMNVSNKPNLSDLLKEAKEREDDELSGSSQSKDLKNQTVSFEHLLDEYKGLVYLEALEIQSNQSKLKIEVLLKPLTGKALAEMQETLTEVEELCELPDADNFDSDLTSITLESKLKKAIEDLSIEVNFTEIINCAKELDQWITNYNDNDTQRIYAKSIEALAKLCALALNNYQKLAELLLSLSHRSTADEADSVSQLCGIYFSLFNTYAGNYSEKISQINSTSDESKKLSTNIFLECSNATSYVKKAFQLFIPILQLGAL</sequence>